<gene>
    <name evidence="2" type="ORF">MRATA1EN1_LOCUS22519</name>
</gene>
<dbReference type="Proteomes" id="UP001176941">
    <property type="component" value="Chromosome 34"/>
</dbReference>
<evidence type="ECO:0000256" key="1">
    <source>
        <dbReference type="SAM" id="MobiDB-lite"/>
    </source>
</evidence>
<feature type="compositionally biased region" description="Polar residues" evidence="1">
    <location>
        <begin position="50"/>
        <end position="68"/>
    </location>
</feature>
<keyword evidence="3" id="KW-1185">Reference proteome</keyword>
<evidence type="ECO:0000313" key="2">
    <source>
        <dbReference type="EMBL" id="CAI9173557.1"/>
    </source>
</evidence>
<organism evidence="2 3">
    <name type="scientific">Rangifer tarandus platyrhynchus</name>
    <name type="common">Svalbard reindeer</name>
    <dbReference type="NCBI Taxonomy" id="3082113"/>
    <lineage>
        <taxon>Eukaryota</taxon>
        <taxon>Metazoa</taxon>
        <taxon>Chordata</taxon>
        <taxon>Craniata</taxon>
        <taxon>Vertebrata</taxon>
        <taxon>Euteleostomi</taxon>
        <taxon>Mammalia</taxon>
        <taxon>Eutheria</taxon>
        <taxon>Laurasiatheria</taxon>
        <taxon>Artiodactyla</taxon>
        <taxon>Ruminantia</taxon>
        <taxon>Pecora</taxon>
        <taxon>Cervidae</taxon>
        <taxon>Odocoileinae</taxon>
        <taxon>Rangifer</taxon>
    </lineage>
</organism>
<sequence length="99" mass="10795">MGEVQQQSKYYPAFKLSRQDYKFQEGVRLEVCGCTQGSQQNEGPGEDSSQDSPAPTLNPGNQESSSSVNFTAIPLREGDGIVPALARAVSWKILICLKM</sequence>
<accession>A0ABN8ZI11</accession>
<protein>
    <submittedName>
        <fullName evidence="2">Uncharacterized protein</fullName>
    </submittedName>
</protein>
<evidence type="ECO:0000313" key="3">
    <source>
        <dbReference type="Proteomes" id="UP001176941"/>
    </source>
</evidence>
<feature type="region of interest" description="Disordered" evidence="1">
    <location>
        <begin position="35"/>
        <end position="68"/>
    </location>
</feature>
<proteinExistence type="predicted"/>
<dbReference type="EMBL" id="OX460345">
    <property type="protein sequence ID" value="CAI9173557.1"/>
    <property type="molecule type" value="Genomic_DNA"/>
</dbReference>
<name>A0ABN8ZI11_RANTA</name>
<reference evidence="2" key="1">
    <citation type="submission" date="2023-04" db="EMBL/GenBank/DDBJ databases">
        <authorList>
            <consortium name="ELIXIR-Norway"/>
        </authorList>
    </citation>
    <scope>NUCLEOTIDE SEQUENCE [LARGE SCALE GENOMIC DNA]</scope>
</reference>